<name>A0A067C1R9_SAPPC</name>
<feature type="compositionally biased region" description="Polar residues" evidence="1">
    <location>
        <begin position="348"/>
        <end position="369"/>
    </location>
</feature>
<sequence length="395" mass="44373">MDLREHFSDANFRVIVDRFHLFDHKEAGILDHEDVFVYLHGLTETFPIRDVQHAAERLTAFPSKRVTLPSVFKVLSTHVERDLGAPPLPCDDDNKTGTEVPSASSTLPGSSSTEVVTPRTPQNTLLGISVDTHDDHWDARAEIVPSENNCRRTSIAGLLQPRFDAKTVDRIIQRITITNANEKKKTKKRLEPQLPRIVLLIDEAVSGVTKFWEGRLRGCRVLESAGIIQGGERRMMTEANTRMNSEESALVLLHHRVRARLKGGYRVIEGKRFLPDDVHTPKPLVVVEHKKASLEKGSTVVRSMPNLPLYPATHHRALYQKPPYALPDKWTPPPSQLSSPDTSWIHESFSSPIASEPTSGRPPSNQRVQGHTYLRRLGSPKQHRVKPLVSQHSPS</sequence>
<accession>A0A067C1R9</accession>
<evidence type="ECO:0000313" key="2">
    <source>
        <dbReference type="EMBL" id="KDO24689.1"/>
    </source>
</evidence>
<keyword evidence="3" id="KW-1185">Reference proteome</keyword>
<reference evidence="2 3" key="1">
    <citation type="journal article" date="2013" name="PLoS Genet.">
        <title>Distinctive expansion of potential virulence genes in the genome of the oomycete fish pathogen Saprolegnia parasitica.</title>
        <authorList>
            <person name="Jiang R.H."/>
            <person name="de Bruijn I."/>
            <person name="Haas B.J."/>
            <person name="Belmonte R."/>
            <person name="Lobach L."/>
            <person name="Christie J."/>
            <person name="van den Ackerveken G."/>
            <person name="Bottin A."/>
            <person name="Bulone V."/>
            <person name="Diaz-Moreno S.M."/>
            <person name="Dumas B."/>
            <person name="Fan L."/>
            <person name="Gaulin E."/>
            <person name="Govers F."/>
            <person name="Grenville-Briggs L.J."/>
            <person name="Horner N.R."/>
            <person name="Levin J.Z."/>
            <person name="Mammella M."/>
            <person name="Meijer H.J."/>
            <person name="Morris P."/>
            <person name="Nusbaum C."/>
            <person name="Oome S."/>
            <person name="Phillips A.J."/>
            <person name="van Rooyen D."/>
            <person name="Rzeszutek E."/>
            <person name="Saraiva M."/>
            <person name="Secombes C.J."/>
            <person name="Seidl M.F."/>
            <person name="Snel B."/>
            <person name="Stassen J.H."/>
            <person name="Sykes S."/>
            <person name="Tripathy S."/>
            <person name="van den Berg H."/>
            <person name="Vega-Arreguin J.C."/>
            <person name="Wawra S."/>
            <person name="Young S.K."/>
            <person name="Zeng Q."/>
            <person name="Dieguez-Uribeondo J."/>
            <person name="Russ C."/>
            <person name="Tyler B.M."/>
            <person name="van West P."/>
        </authorList>
    </citation>
    <scope>NUCLEOTIDE SEQUENCE [LARGE SCALE GENOMIC DNA]</scope>
    <source>
        <strain evidence="2 3">CBS 223.65</strain>
    </source>
</reference>
<evidence type="ECO:0000313" key="3">
    <source>
        <dbReference type="Proteomes" id="UP000030745"/>
    </source>
</evidence>
<feature type="compositionally biased region" description="Low complexity" evidence="1">
    <location>
        <begin position="101"/>
        <end position="113"/>
    </location>
</feature>
<feature type="region of interest" description="Disordered" evidence="1">
    <location>
        <begin position="83"/>
        <end position="118"/>
    </location>
</feature>
<dbReference type="EMBL" id="KK583239">
    <property type="protein sequence ID" value="KDO24689.1"/>
    <property type="molecule type" value="Genomic_DNA"/>
</dbReference>
<dbReference type="OMA" id="LYPATHH"/>
<dbReference type="AlphaFoldDB" id="A0A067C1R9"/>
<organism evidence="2 3">
    <name type="scientific">Saprolegnia parasitica (strain CBS 223.65)</name>
    <dbReference type="NCBI Taxonomy" id="695850"/>
    <lineage>
        <taxon>Eukaryota</taxon>
        <taxon>Sar</taxon>
        <taxon>Stramenopiles</taxon>
        <taxon>Oomycota</taxon>
        <taxon>Saprolegniomycetes</taxon>
        <taxon>Saprolegniales</taxon>
        <taxon>Saprolegniaceae</taxon>
        <taxon>Saprolegnia</taxon>
    </lineage>
</organism>
<gene>
    <name evidence="2" type="ORF">SPRG_10223</name>
</gene>
<dbReference type="GeneID" id="24132342"/>
<feature type="region of interest" description="Disordered" evidence="1">
    <location>
        <begin position="325"/>
        <end position="395"/>
    </location>
</feature>
<protein>
    <submittedName>
        <fullName evidence="2">Uncharacterized protein</fullName>
    </submittedName>
</protein>
<evidence type="ECO:0000256" key="1">
    <source>
        <dbReference type="SAM" id="MobiDB-lite"/>
    </source>
</evidence>
<dbReference type="KEGG" id="spar:SPRG_10223"/>
<dbReference type="RefSeq" id="XP_012204569.1">
    <property type="nucleotide sequence ID" value="XM_012349179.1"/>
</dbReference>
<proteinExistence type="predicted"/>
<dbReference type="VEuPathDB" id="FungiDB:SPRG_10223"/>
<dbReference type="STRING" id="695850.A0A067C1R9"/>
<dbReference type="Proteomes" id="UP000030745">
    <property type="component" value="Unassembled WGS sequence"/>
</dbReference>
<dbReference type="OrthoDB" id="123520at2759"/>